<dbReference type="Pfam" id="PF20153">
    <property type="entry name" value="DUF6535"/>
    <property type="match status" value="1"/>
</dbReference>
<gene>
    <name evidence="3" type="ORF">SISNIDRAFT_490398</name>
</gene>
<dbReference type="EMBL" id="KV419439">
    <property type="protein sequence ID" value="KZS88218.1"/>
    <property type="molecule type" value="Genomic_DNA"/>
</dbReference>
<name>A0A164NZZ8_9AGAM</name>
<feature type="region of interest" description="Disordered" evidence="1">
    <location>
        <begin position="1"/>
        <end position="24"/>
    </location>
</feature>
<reference evidence="3 4" key="1">
    <citation type="journal article" date="2016" name="Mol. Biol. Evol.">
        <title>Comparative Genomics of Early-Diverging Mushroom-Forming Fungi Provides Insights into the Origins of Lignocellulose Decay Capabilities.</title>
        <authorList>
            <person name="Nagy L.G."/>
            <person name="Riley R."/>
            <person name="Tritt A."/>
            <person name="Adam C."/>
            <person name="Daum C."/>
            <person name="Floudas D."/>
            <person name="Sun H."/>
            <person name="Yadav J.S."/>
            <person name="Pangilinan J."/>
            <person name="Larsson K.H."/>
            <person name="Matsuura K."/>
            <person name="Barry K."/>
            <person name="Labutti K."/>
            <person name="Kuo R."/>
            <person name="Ohm R.A."/>
            <person name="Bhattacharya S.S."/>
            <person name="Shirouzu T."/>
            <person name="Yoshinaga Y."/>
            <person name="Martin F.M."/>
            <person name="Grigoriev I.V."/>
            <person name="Hibbett D.S."/>
        </authorList>
    </citation>
    <scope>NUCLEOTIDE SEQUENCE [LARGE SCALE GENOMIC DNA]</scope>
    <source>
        <strain evidence="3 4">HHB9708</strain>
    </source>
</reference>
<dbReference type="Proteomes" id="UP000076722">
    <property type="component" value="Unassembled WGS sequence"/>
</dbReference>
<sequence length="183" mass="19622">MSESSPPWSPPEPIPESSRRNADDNTSTIALLTDQFSALLGAVNALNATMNGVKSTLIDHGTKFDVLIRDALKNDQPYDEKALDDESTCLALYDMVVAKTKEKAEEWNGTIDVTLIFIALFSAVLTAFLVPATQTLLPSSTESSSPDSNSNSTSTPTLPPPPARSDEIVCALYYLSLITAVSP</sequence>
<keyword evidence="4" id="KW-1185">Reference proteome</keyword>
<evidence type="ECO:0000313" key="4">
    <source>
        <dbReference type="Proteomes" id="UP000076722"/>
    </source>
</evidence>
<evidence type="ECO:0000256" key="1">
    <source>
        <dbReference type="SAM" id="MobiDB-lite"/>
    </source>
</evidence>
<evidence type="ECO:0000313" key="3">
    <source>
        <dbReference type="EMBL" id="KZS88218.1"/>
    </source>
</evidence>
<accession>A0A164NZZ8</accession>
<organism evidence="3 4">
    <name type="scientific">Sistotremastrum niveocremeum HHB9708</name>
    <dbReference type="NCBI Taxonomy" id="1314777"/>
    <lineage>
        <taxon>Eukaryota</taxon>
        <taxon>Fungi</taxon>
        <taxon>Dikarya</taxon>
        <taxon>Basidiomycota</taxon>
        <taxon>Agaricomycotina</taxon>
        <taxon>Agaricomycetes</taxon>
        <taxon>Sistotremastrales</taxon>
        <taxon>Sistotremastraceae</taxon>
        <taxon>Sertulicium</taxon>
        <taxon>Sertulicium niveocremeum</taxon>
    </lineage>
</organism>
<feature type="domain" description="DUF6535" evidence="2">
    <location>
        <begin position="94"/>
        <end position="180"/>
    </location>
</feature>
<proteinExistence type="predicted"/>
<feature type="region of interest" description="Disordered" evidence="1">
    <location>
        <begin position="139"/>
        <end position="163"/>
    </location>
</feature>
<dbReference type="InterPro" id="IPR045338">
    <property type="entry name" value="DUF6535"/>
</dbReference>
<protein>
    <recommendedName>
        <fullName evidence="2">DUF6535 domain-containing protein</fullName>
    </recommendedName>
</protein>
<dbReference type="AlphaFoldDB" id="A0A164NZZ8"/>
<dbReference type="OrthoDB" id="3235960at2759"/>
<feature type="compositionally biased region" description="Low complexity" evidence="1">
    <location>
        <begin position="139"/>
        <end position="156"/>
    </location>
</feature>
<evidence type="ECO:0000259" key="2">
    <source>
        <dbReference type="Pfam" id="PF20153"/>
    </source>
</evidence>